<feature type="chain" id="PRO_5024412946" evidence="1">
    <location>
        <begin position="25"/>
        <end position="501"/>
    </location>
</feature>
<dbReference type="PANTHER" id="PTHR36509">
    <property type="entry name" value="BLL3101 PROTEIN"/>
    <property type="match status" value="1"/>
</dbReference>
<name>A0A5S4YPT4_9BRAD</name>
<dbReference type="InterPro" id="IPR037049">
    <property type="entry name" value="DUF1214_C_sf"/>
</dbReference>
<evidence type="ECO:0000313" key="4">
    <source>
        <dbReference type="EMBL" id="TYO66043.1"/>
    </source>
</evidence>
<dbReference type="InterPro" id="IPR010621">
    <property type="entry name" value="DUF1214"/>
</dbReference>
<dbReference type="InterPro" id="IPR010679">
    <property type="entry name" value="DUF1254"/>
</dbReference>
<dbReference type="EMBL" id="VSTH01000044">
    <property type="protein sequence ID" value="TYO66043.1"/>
    <property type="molecule type" value="Genomic_DNA"/>
</dbReference>
<proteinExistence type="predicted"/>
<evidence type="ECO:0000313" key="5">
    <source>
        <dbReference type="Proteomes" id="UP000324797"/>
    </source>
</evidence>
<keyword evidence="1" id="KW-0732">Signal</keyword>
<feature type="domain" description="DUF1254" evidence="3">
    <location>
        <begin position="106"/>
        <end position="227"/>
    </location>
</feature>
<comment type="caution">
    <text evidence="4">The sequence shown here is derived from an EMBL/GenBank/DDBJ whole genome shotgun (WGS) entry which is preliminary data.</text>
</comment>
<evidence type="ECO:0000259" key="3">
    <source>
        <dbReference type="Pfam" id="PF06863"/>
    </source>
</evidence>
<evidence type="ECO:0000256" key="1">
    <source>
        <dbReference type="SAM" id="SignalP"/>
    </source>
</evidence>
<dbReference type="PANTHER" id="PTHR36509:SF3">
    <property type="entry name" value="SIGNAL PEPTIDE PROTEIN"/>
    <property type="match status" value="1"/>
</dbReference>
<dbReference type="RefSeq" id="WP_148739631.1">
    <property type="nucleotide sequence ID" value="NZ_VSTH01000044.1"/>
</dbReference>
<protein>
    <submittedName>
        <fullName evidence="4">DUF1254 domain-containing protein</fullName>
    </submittedName>
</protein>
<organism evidence="4 5">
    <name type="scientific">Bradyrhizobium hipponense</name>
    <dbReference type="NCBI Taxonomy" id="2605638"/>
    <lineage>
        <taxon>Bacteria</taxon>
        <taxon>Pseudomonadati</taxon>
        <taxon>Pseudomonadota</taxon>
        <taxon>Alphaproteobacteria</taxon>
        <taxon>Hyphomicrobiales</taxon>
        <taxon>Nitrobacteraceae</taxon>
        <taxon>Bradyrhizobium</taxon>
    </lineage>
</organism>
<dbReference type="Gene3D" id="1.10.3360.10">
    <property type="entry name" value="VPA0735-like domain"/>
    <property type="match status" value="1"/>
</dbReference>
<gene>
    <name evidence="4" type="ORF">FXV83_13310</name>
</gene>
<dbReference type="Gene3D" id="2.60.40.1610">
    <property type="entry name" value="Domain of unknown function DUF1254"/>
    <property type="match status" value="1"/>
</dbReference>
<feature type="signal peptide" evidence="1">
    <location>
        <begin position="1"/>
        <end position="24"/>
    </location>
</feature>
<dbReference type="SUPFAM" id="SSF160935">
    <property type="entry name" value="VPA0735-like"/>
    <property type="match status" value="1"/>
</dbReference>
<dbReference type="Proteomes" id="UP000324797">
    <property type="component" value="Unassembled WGS sequence"/>
</dbReference>
<feature type="domain" description="DUF1214" evidence="2">
    <location>
        <begin position="378"/>
        <end position="484"/>
    </location>
</feature>
<dbReference type="AlphaFoldDB" id="A0A5S4YPT4"/>
<dbReference type="Pfam" id="PF06863">
    <property type="entry name" value="DUF1254"/>
    <property type="match status" value="1"/>
</dbReference>
<dbReference type="InterPro" id="IPR037050">
    <property type="entry name" value="DUF1254_sf"/>
</dbReference>
<dbReference type="Gene3D" id="2.60.120.600">
    <property type="entry name" value="Domain of unknown function DUF1214, C-terminal domain"/>
    <property type="match status" value="1"/>
</dbReference>
<reference evidence="4 5" key="1">
    <citation type="submission" date="2019-08" db="EMBL/GenBank/DDBJ databases">
        <title>Bradyrhizobium hipponensis sp. nov., a rhizobium isolated from a Lupinus angustifolius root nodule in Tunisia.</title>
        <authorList>
            <person name="Off K."/>
            <person name="Rejili M."/>
            <person name="Mars M."/>
            <person name="Brachmann A."/>
            <person name="Marin M."/>
        </authorList>
    </citation>
    <scope>NUCLEOTIDE SEQUENCE [LARGE SCALE GENOMIC DNA]</scope>
    <source>
        <strain evidence="5">aSej3</strain>
    </source>
</reference>
<evidence type="ECO:0000259" key="2">
    <source>
        <dbReference type="Pfam" id="PF06742"/>
    </source>
</evidence>
<sequence>MIRTTRLLCTTVAVVLMSLGAASGQTYKMTTPFASGVAVPDKIDSSIGTLNLNYGYPSADTVEKIYDNLDRSRALQAYLLAIPIVNQAGMRDSLRKFGPDNQTDVIWENLLGPKTVALTGNDNTIYNFMWVDTSKGPLVAEIPPKVLGMVDDFWYKWVADIGITGADKGEGGKYLLLPPGFKGDIPAGYHVLRPSTFGSYLVFRAFLVDGSTGPGVDSVKKNLRIYPLAEAANPPPMKFVNASGIPSNFVSPGDYSFWSLLNQVIQEEPADGSDPTTLGLFASLGIVKGQPFNPDERMKKILTDAANIGAVTARTIAFKIRPKDAYFYPDSAWRLPFLGGYKFEVAPGVSNLDGAVFYYYFAIGVTPAMEEKMVGRGSQYPWSVQDAKGSPFDGGNTYKLRLPPSIPVKDFWSVIAYDNQTRSMVQTDQQAPSVSSQSKGVKTNADGSVDVYFGPKAPTGMENNWVQTIPGKGWFMILRLYGPLESWFDKTWRPSEIEFVN</sequence>
<accession>A0A5S4YPT4</accession>
<keyword evidence="5" id="KW-1185">Reference proteome</keyword>
<dbReference type="Pfam" id="PF06742">
    <property type="entry name" value="DUF1214"/>
    <property type="match status" value="1"/>
</dbReference>